<feature type="compositionally biased region" description="Polar residues" evidence="1">
    <location>
        <begin position="252"/>
        <end position="272"/>
    </location>
</feature>
<dbReference type="AlphaFoldDB" id="A0A2I0HQH0"/>
<feature type="compositionally biased region" description="Polar residues" evidence="1">
    <location>
        <begin position="167"/>
        <end position="189"/>
    </location>
</feature>
<feature type="non-terminal residue" evidence="2">
    <location>
        <position position="1"/>
    </location>
</feature>
<reference evidence="2 3" key="1">
    <citation type="submission" date="2017-11" db="EMBL/GenBank/DDBJ databases">
        <title>De-novo sequencing of pomegranate (Punica granatum L.) genome.</title>
        <authorList>
            <person name="Akparov Z."/>
            <person name="Amiraslanov A."/>
            <person name="Hajiyeva S."/>
            <person name="Abbasov M."/>
            <person name="Kaur K."/>
            <person name="Hamwieh A."/>
            <person name="Solovyev V."/>
            <person name="Salamov A."/>
            <person name="Braich B."/>
            <person name="Kosarev P."/>
            <person name="Mahmoud A."/>
            <person name="Hajiyev E."/>
            <person name="Babayeva S."/>
            <person name="Izzatullayeva V."/>
            <person name="Mammadov A."/>
            <person name="Mammadov A."/>
            <person name="Sharifova S."/>
            <person name="Ojaghi J."/>
            <person name="Eynullazada K."/>
            <person name="Bayramov B."/>
            <person name="Abdulazimova A."/>
            <person name="Shahmuradov I."/>
        </authorList>
    </citation>
    <scope>NUCLEOTIDE SEQUENCE [LARGE SCALE GENOMIC DNA]</scope>
    <source>
        <strain evidence="3">cv. AG2017</strain>
        <tissue evidence="2">Leaf</tissue>
    </source>
</reference>
<protein>
    <submittedName>
        <fullName evidence="2">Uncharacterized protein</fullName>
    </submittedName>
</protein>
<comment type="caution">
    <text evidence="2">The sequence shown here is derived from an EMBL/GenBank/DDBJ whole genome shotgun (WGS) entry which is preliminary data.</text>
</comment>
<feature type="region of interest" description="Disordered" evidence="1">
    <location>
        <begin position="100"/>
        <end position="189"/>
    </location>
</feature>
<gene>
    <name evidence="2" type="ORF">CRG98_045648</name>
</gene>
<feature type="compositionally biased region" description="Basic and acidic residues" evidence="1">
    <location>
        <begin position="150"/>
        <end position="159"/>
    </location>
</feature>
<sequence>VRSGTPGDAPRRRTRVYLTWRTMFSKTWKPSRNAPHHPNQRCSEKDKCQEVIISRHVQSNPHPNAKQAVSHSALYKFQISNSCLGSIPTFKFQFRAPGVRSTDKQTAPQNGLTGTQGLPGPGNKLQTTFRNSARSPETESLGLPGPTVPDRGRRANDHPRGKRIARTNAQRSIKGQGMPNSTPNVRTGQNRLPRRRVARMFVHTTHGDIRLIQILVIQAFQIHKLIGHRRSDARSIKSQAFSGFSLNRMRPTASQAKPTSRGSTPQASAGRN</sequence>
<keyword evidence="3" id="KW-1185">Reference proteome</keyword>
<accession>A0A2I0HQH0</accession>
<name>A0A2I0HQH0_PUNGR</name>
<dbReference type="Proteomes" id="UP000233551">
    <property type="component" value="Unassembled WGS sequence"/>
</dbReference>
<feature type="region of interest" description="Disordered" evidence="1">
    <location>
        <begin position="244"/>
        <end position="272"/>
    </location>
</feature>
<dbReference type="EMBL" id="PGOL01006209">
    <property type="protein sequence ID" value="PKI33961.1"/>
    <property type="molecule type" value="Genomic_DNA"/>
</dbReference>
<proteinExistence type="predicted"/>
<feature type="compositionally biased region" description="Low complexity" evidence="1">
    <location>
        <begin position="109"/>
        <end position="123"/>
    </location>
</feature>
<feature type="compositionally biased region" description="Polar residues" evidence="1">
    <location>
        <begin position="124"/>
        <end position="135"/>
    </location>
</feature>
<evidence type="ECO:0000313" key="3">
    <source>
        <dbReference type="Proteomes" id="UP000233551"/>
    </source>
</evidence>
<organism evidence="2 3">
    <name type="scientific">Punica granatum</name>
    <name type="common">Pomegranate</name>
    <dbReference type="NCBI Taxonomy" id="22663"/>
    <lineage>
        <taxon>Eukaryota</taxon>
        <taxon>Viridiplantae</taxon>
        <taxon>Streptophyta</taxon>
        <taxon>Embryophyta</taxon>
        <taxon>Tracheophyta</taxon>
        <taxon>Spermatophyta</taxon>
        <taxon>Magnoliopsida</taxon>
        <taxon>eudicotyledons</taxon>
        <taxon>Gunneridae</taxon>
        <taxon>Pentapetalae</taxon>
        <taxon>rosids</taxon>
        <taxon>malvids</taxon>
        <taxon>Myrtales</taxon>
        <taxon>Lythraceae</taxon>
        <taxon>Punica</taxon>
    </lineage>
</organism>
<evidence type="ECO:0000256" key="1">
    <source>
        <dbReference type="SAM" id="MobiDB-lite"/>
    </source>
</evidence>
<evidence type="ECO:0000313" key="2">
    <source>
        <dbReference type="EMBL" id="PKI33961.1"/>
    </source>
</evidence>